<dbReference type="OrthoDB" id="308464at2759"/>
<dbReference type="EMBL" id="BFEA01000165">
    <property type="protein sequence ID" value="GBG72463.1"/>
    <property type="molecule type" value="Genomic_DNA"/>
</dbReference>
<feature type="compositionally biased region" description="Basic and acidic residues" evidence="5">
    <location>
        <begin position="414"/>
        <end position="424"/>
    </location>
</feature>
<organism evidence="7 8">
    <name type="scientific">Chara braunii</name>
    <name type="common">Braun's stonewort</name>
    <dbReference type="NCBI Taxonomy" id="69332"/>
    <lineage>
        <taxon>Eukaryota</taxon>
        <taxon>Viridiplantae</taxon>
        <taxon>Streptophyta</taxon>
        <taxon>Charophyceae</taxon>
        <taxon>Charales</taxon>
        <taxon>Characeae</taxon>
        <taxon>Chara</taxon>
    </lineage>
</organism>
<dbReference type="InterPro" id="IPR042451">
    <property type="entry name" value="ZPR1_A/B_dom"/>
</dbReference>
<dbReference type="InterPro" id="IPR004457">
    <property type="entry name" value="Znf_ZPR1"/>
</dbReference>
<proteinExistence type="inferred from homology"/>
<gene>
    <name evidence="7" type="ORF">CBR_g12037</name>
</gene>
<feature type="compositionally biased region" description="Polar residues" evidence="5">
    <location>
        <begin position="468"/>
        <end position="479"/>
    </location>
</feature>
<protein>
    <recommendedName>
        <fullName evidence="6">Zinc finger ZPR1-type domain-containing protein</fullName>
    </recommendedName>
</protein>
<keyword evidence="2" id="KW-0479">Metal-binding</keyword>
<keyword evidence="4" id="KW-0862">Zinc</keyword>
<reference evidence="7 8" key="1">
    <citation type="journal article" date="2018" name="Cell">
        <title>The Chara Genome: Secondary Complexity and Implications for Plant Terrestrialization.</title>
        <authorList>
            <person name="Nishiyama T."/>
            <person name="Sakayama H."/>
            <person name="Vries J.D."/>
            <person name="Buschmann H."/>
            <person name="Saint-Marcoux D."/>
            <person name="Ullrich K.K."/>
            <person name="Haas F.B."/>
            <person name="Vanderstraeten L."/>
            <person name="Becker D."/>
            <person name="Lang D."/>
            <person name="Vosolsobe S."/>
            <person name="Rombauts S."/>
            <person name="Wilhelmsson P.K.I."/>
            <person name="Janitza P."/>
            <person name="Kern R."/>
            <person name="Heyl A."/>
            <person name="Rumpler F."/>
            <person name="Villalobos L.I.A.C."/>
            <person name="Clay J.M."/>
            <person name="Skokan R."/>
            <person name="Toyoda A."/>
            <person name="Suzuki Y."/>
            <person name="Kagoshima H."/>
            <person name="Schijlen E."/>
            <person name="Tajeshwar N."/>
            <person name="Catarino B."/>
            <person name="Hetherington A.J."/>
            <person name="Saltykova A."/>
            <person name="Bonnot C."/>
            <person name="Breuninger H."/>
            <person name="Symeonidi A."/>
            <person name="Radhakrishnan G.V."/>
            <person name="Van Nieuwerburgh F."/>
            <person name="Deforce D."/>
            <person name="Chang C."/>
            <person name="Karol K.G."/>
            <person name="Hedrich R."/>
            <person name="Ulvskov P."/>
            <person name="Glockner G."/>
            <person name="Delwiche C.F."/>
            <person name="Petrasek J."/>
            <person name="Van de Peer Y."/>
            <person name="Friml J."/>
            <person name="Beilby M."/>
            <person name="Dolan L."/>
            <person name="Kohara Y."/>
            <person name="Sugano S."/>
            <person name="Fujiyama A."/>
            <person name="Delaux P.-M."/>
            <person name="Quint M."/>
            <person name="TheiBen G."/>
            <person name="Hagemann M."/>
            <person name="Harholt J."/>
            <person name="Dunand C."/>
            <person name="Zachgo S."/>
            <person name="Langdale J."/>
            <person name="Maumus F."/>
            <person name="Straeten D.V.D."/>
            <person name="Gould S.B."/>
            <person name="Rensing S.A."/>
        </authorList>
    </citation>
    <scope>NUCLEOTIDE SEQUENCE [LARGE SCALE GENOMIC DNA]</scope>
    <source>
        <strain evidence="7 8">S276</strain>
    </source>
</reference>
<comment type="similarity">
    <text evidence="1">Belongs to the ZPR1 family.</text>
</comment>
<evidence type="ECO:0000256" key="4">
    <source>
        <dbReference type="ARBA" id="ARBA00022833"/>
    </source>
</evidence>
<comment type="caution">
    <text evidence="7">The sequence shown here is derived from an EMBL/GenBank/DDBJ whole genome shotgun (WGS) entry which is preliminary data.</text>
</comment>
<feature type="region of interest" description="Disordered" evidence="5">
    <location>
        <begin position="347"/>
        <end position="500"/>
    </location>
</feature>
<dbReference type="InterPro" id="IPR040141">
    <property type="entry name" value="ZPR1"/>
</dbReference>
<dbReference type="STRING" id="69332.A0A388KRA2"/>
<dbReference type="InterPro" id="IPR056180">
    <property type="entry name" value="ZPR1_jr_dom"/>
</dbReference>
<evidence type="ECO:0000256" key="2">
    <source>
        <dbReference type="ARBA" id="ARBA00022723"/>
    </source>
</evidence>
<evidence type="ECO:0000256" key="3">
    <source>
        <dbReference type="ARBA" id="ARBA00022771"/>
    </source>
</evidence>
<dbReference type="PANTHER" id="PTHR10876:SF0">
    <property type="entry name" value="ZINC FINGER PROTEIN ZPR1"/>
    <property type="match status" value="1"/>
</dbReference>
<dbReference type="Pfam" id="PF22794">
    <property type="entry name" value="jr-ZPR1"/>
    <property type="match status" value="1"/>
</dbReference>
<evidence type="ECO:0000313" key="7">
    <source>
        <dbReference type="EMBL" id="GBG72463.1"/>
    </source>
</evidence>
<dbReference type="Gramene" id="GBG72463">
    <property type="protein sequence ID" value="GBG72463"/>
    <property type="gene ID" value="CBR_g12037"/>
</dbReference>
<evidence type="ECO:0000256" key="5">
    <source>
        <dbReference type="SAM" id="MobiDB-lite"/>
    </source>
</evidence>
<dbReference type="PANTHER" id="PTHR10876">
    <property type="entry name" value="ZINC FINGER PROTEIN ZPR1"/>
    <property type="match status" value="1"/>
</dbReference>
<evidence type="ECO:0000313" key="8">
    <source>
        <dbReference type="Proteomes" id="UP000265515"/>
    </source>
</evidence>
<feature type="compositionally biased region" description="Polar residues" evidence="5">
    <location>
        <begin position="441"/>
        <end position="451"/>
    </location>
</feature>
<keyword evidence="3" id="KW-0863">Zinc-finger</keyword>
<keyword evidence="8" id="KW-1185">Reference proteome</keyword>
<evidence type="ECO:0000256" key="1">
    <source>
        <dbReference type="ARBA" id="ARBA00008354"/>
    </source>
</evidence>
<dbReference type="Proteomes" id="UP000265515">
    <property type="component" value="Unassembled WGS sequence"/>
</dbReference>
<feature type="domain" description="Zinc finger ZPR1-type" evidence="6">
    <location>
        <begin position="1"/>
        <end position="95"/>
    </location>
</feature>
<sequence>MNRQVVKSDSAAIYIPVLGFEVPPASQKGSLSTVEGMLRRAADGLRESQDERRKMDPAVVDAVNAFLEKLDGCVQRKCAFTLILDDPAGNSFIENPRAPVKDPSMSVTFYARSKEQTRALGFLTDDMVLSDYQGGAGTEAEQVVATPVDGGDADDGGNAAVAVSARSGGGPSNTAATKYVPAVIHRPHGAVGAVAANCVIAQATTGKPGLTESYNMGKLTIKVPGEDYVLEGEAAHLRASDEKVEEVTKVLALLPESTRLLFLRQLAAAITDLPYPTSLSPTKVHGYPDRFQWDKPSSPKAFWRRKGSAEDQWSSLWSGSAKPVKLRDLAKILAVCNYPGYGDDLATSTSTPADGQQTCEEGETAVGTGKAGIPRQGVQSLSDGKEPPARSVSARSTSAEPRDGLQGNGGGNHPEVEFFSERNTKCTPTTARHPDDPKVLNSRSQQHSKTAINAAEVPEAKGNRDPAVQSSVHANSVSVTKDRLPRPHSAGPYRPADGHTTLVIRSGYQTHRDKPPKGHQNLAGGKPNIYSKHSADLKVAFQNLGKANAAENASPGCTSPIIHESLWTYVCRQKRGCICCGKTQAEKENDALALTYPGGQNTHSAGILVEADAARKVGVTSLM</sequence>
<dbReference type="GO" id="GO:0005634">
    <property type="term" value="C:nucleus"/>
    <property type="evidence" value="ECO:0007669"/>
    <property type="project" value="TreeGrafter"/>
</dbReference>
<name>A0A388KRA2_CHABU</name>
<dbReference type="SMART" id="SM00709">
    <property type="entry name" value="Zpr1"/>
    <property type="match status" value="1"/>
</dbReference>
<evidence type="ECO:0000259" key="6">
    <source>
        <dbReference type="SMART" id="SM00709"/>
    </source>
</evidence>
<accession>A0A388KRA2</accession>
<feature type="compositionally biased region" description="Polar residues" evidence="5">
    <location>
        <begin position="347"/>
        <end position="359"/>
    </location>
</feature>
<dbReference type="AlphaFoldDB" id="A0A388KRA2"/>
<dbReference type="GO" id="GO:0008270">
    <property type="term" value="F:zinc ion binding"/>
    <property type="evidence" value="ECO:0007669"/>
    <property type="project" value="UniProtKB-KW"/>
</dbReference>
<dbReference type="Gene3D" id="2.60.120.1040">
    <property type="entry name" value="ZPR1, A/B domain"/>
    <property type="match status" value="1"/>
</dbReference>